<dbReference type="PIRSF" id="PIRSF006769">
    <property type="entry name" value="RibD"/>
    <property type="match status" value="1"/>
</dbReference>
<dbReference type="InterPro" id="IPR002125">
    <property type="entry name" value="CMP_dCMP_dom"/>
</dbReference>
<dbReference type="PANTHER" id="PTHR38011:SF7">
    <property type="entry name" value="2,5-DIAMINO-6-RIBOSYLAMINO-4(3H)-PYRIMIDINONE 5'-PHOSPHATE REDUCTASE"/>
    <property type="match status" value="1"/>
</dbReference>
<dbReference type="GO" id="GO:0009231">
    <property type="term" value="P:riboflavin biosynthetic process"/>
    <property type="evidence" value="ECO:0007669"/>
    <property type="project" value="UniProtKB-UniPathway"/>
</dbReference>
<evidence type="ECO:0000256" key="2">
    <source>
        <dbReference type="ARBA" id="ARBA00004910"/>
    </source>
</evidence>
<comment type="pathway">
    <text evidence="1">Cofactor biosynthesis; riboflavin biosynthesis; 5-amino-6-(D-ribitylamino)uracil from GTP: step 2/4.</text>
</comment>
<evidence type="ECO:0000256" key="4">
    <source>
        <dbReference type="ARBA" id="ARBA00022723"/>
    </source>
</evidence>
<dbReference type="Pfam" id="PF01872">
    <property type="entry name" value="RibD_C"/>
    <property type="match status" value="1"/>
</dbReference>
<dbReference type="InterPro" id="IPR016193">
    <property type="entry name" value="Cytidine_deaminase-like"/>
</dbReference>
<dbReference type="InterPro" id="IPR016192">
    <property type="entry name" value="APOBEC/CMP_deaminase_Zn-bd"/>
</dbReference>
<proteinExistence type="predicted"/>
<dbReference type="InterPro" id="IPR002734">
    <property type="entry name" value="RibDG_C"/>
</dbReference>
<dbReference type="Gene3D" id="3.40.140.10">
    <property type="entry name" value="Cytidine Deaminase, domain 2"/>
    <property type="match status" value="1"/>
</dbReference>
<dbReference type="GO" id="GO:0008270">
    <property type="term" value="F:zinc ion binding"/>
    <property type="evidence" value="ECO:0007669"/>
    <property type="project" value="InterPro"/>
</dbReference>
<keyword evidence="5" id="KW-0862">Zinc</keyword>
<keyword evidence="3" id="KW-0686">Riboflavin biosynthesis</keyword>
<dbReference type="PANTHER" id="PTHR38011">
    <property type="entry name" value="DIHYDROFOLATE REDUCTASE FAMILY PROTEIN (AFU_ORTHOLOGUE AFUA_8G06820)"/>
    <property type="match status" value="1"/>
</dbReference>
<dbReference type="PROSITE" id="PS51747">
    <property type="entry name" value="CYT_DCMP_DEAMINASES_2"/>
    <property type="match status" value="1"/>
</dbReference>
<evidence type="ECO:0000256" key="3">
    <source>
        <dbReference type="ARBA" id="ARBA00022619"/>
    </source>
</evidence>
<dbReference type="InterPro" id="IPR050765">
    <property type="entry name" value="Riboflavin_Biosynth_HTPR"/>
</dbReference>
<dbReference type="SUPFAM" id="SSF53597">
    <property type="entry name" value="Dihydrofolate reductase-like"/>
    <property type="match status" value="1"/>
</dbReference>
<dbReference type="AlphaFoldDB" id="A0A6J6M873"/>
<evidence type="ECO:0000256" key="8">
    <source>
        <dbReference type="ARBA" id="ARBA00023268"/>
    </source>
</evidence>
<reference evidence="10" key="1">
    <citation type="submission" date="2020-05" db="EMBL/GenBank/DDBJ databases">
        <authorList>
            <person name="Chiriac C."/>
            <person name="Salcher M."/>
            <person name="Ghai R."/>
            <person name="Kavagutti S V."/>
        </authorList>
    </citation>
    <scope>NUCLEOTIDE SEQUENCE</scope>
</reference>
<comment type="pathway">
    <text evidence="2">Cofactor biosynthesis; riboflavin biosynthesis; 5-amino-6-(D-ribitylamino)uracil from GTP: step 3/4.</text>
</comment>
<evidence type="ECO:0000313" key="10">
    <source>
        <dbReference type="EMBL" id="CAB4668713.1"/>
    </source>
</evidence>
<dbReference type="GO" id="GO:0008703">
    <property type="term" value="F:5-amino-6-(5-phosphoribosylamino)uracil reductase activity"/>
    <property type="evidence" value="ECO:0007669"/>
    <property type="project" value="InterPro"/>
</dbReference>
<dbReference type="GO" id="GO:0008835">
    <property type="term" value="F:diaminohydroxyphosphoribosylaminopyrimidine deaminase activity"/>
    <property type="evidence" value="ECO:0007669"/>
    <property type="project" value="InterPro"/>
</dbReference>
<dbReference type="InterPro" id="IPR024072">
    <property type="entry name" value="DHFR-like_dom_sf"/>
</dbReference>
<keyword evidence="6" id="KW-0521">NADP</keyword>
<name>A0A6J6M873_9ZZZZ</name>
<evidence type="ECO:0000259" key="9">
    <source>
        <dbReference type="PROSITE" id="PS51747"/>
    </source>
</evidence>
<keyword evidence="7" id="KW-0560">Oxidoreductase</keyword>
<dbReference type="UniPathway" id="UPA00275">
    <property type="reaction ID" value="UER00401"/>
</dbReference>
<dbReference type="EMBL" id="CAEZWU010000087">
    <property type="protein sequence ID" value="CAB4668713.1"/>
    <property type="molecule type" value="Genomic_DNA"/>
</dbReference>
<dbReference type="SUPFAM" id="SSF53927">
    <property type="entry name" value="Cytidine deaminase-like"/>
    <property type="match status" value="1"/>
</dbReference>
<dbReference type="PROSITE" id="PS00903">
    <property type="entry name" value="CYT_DCMP_DEAMINASES_1"/>
    <property type="match status" value="1"/>
</dbReference>
<dbReference type="CDD" id="cd01284">
    <property type="entry name" value="Riboflavin_deaminase-reductase"/>
    <property type="match status" value="1"/>
</dbReference>
<protein>
    <submittedName>
        <fullName evidence="10">Unannotated protein</fullName>
    </submittedName>
</protein>
<evidence type="ECO:0000256" key="7">
    <source>
        <dbReference type="ARBA" id="ARBA00023002"/>
    </source>
</evidence>
<accession>A0A6J6M873</accession>
<dbReference type="NCBIfam" id="TIGR00326">
    <property type="entry name" value="eubact_ribD"/>
    <property type="match status" value="1"/>
</dbReference>
<organism evidence="10">
    <name type="scientific">freshwater metagenome</name>
    <dbReference type="NCBI Taxonomy" id="449393"/>
    <lineage>
        <taxon>unclassified sequences</taxon>
        <taxon>metagenomes</taxon>
        <taxon>ecological metagenomes</taxon>
    </lineage>
</organism>
<dbReference type="Gene3D" id="3.40.430.10">
    <property type="entry name" value="Dihydrofolate Reductase, subunit A"/>
    <property type="match status" value="2"/>
</dbReference>
<feature type="domain" description="CMP/dCMP-type deaminase" evidence="9">
    <location>
        <begin position="11"/>
        <end position="133"/>
    </location>
</feature>
<keyword evidence="4" id="KW-0479">Metal-binding</keyword>
<evidence type="ECO:0000256" key="6">
    <source>
        <dbReference type="ARBA" id="ARBA00022857"/>
    </source>
</evidence>
<dbReference type="InterPro" id="IPR004794">
    <property type="entry name" value="Eubact_RibD"/>
</dbReference>
<keyword evidence="8" id="KW-0511">Multifunctional enzyme</keyword>
<sequence length="343" mass="36913">MSFDLRKRCTVNDKQAMQTAITAADRARFVSRPNPWVGAVIVTQSGEIFEGSTSRVGGPHAEIVAIRAAEKLTVGATIYTTLEPCDHTGRTGPCTQAIIDAQIKRVVVGIVDPDEKVSGRGISRLREAGVTVETGVLSDQITAQLAPYIHHRKSKRPFVVLKMATTLDGRTAAADGTSMWITGETARRRVQVLRAQSDAILVGAGTVRADDPQLTVRDIEGDSPRRIVLGEISNEARVNPCTQWTGSLVDLLDELGKQDVLQLLVEGGPTVAASFHREGLINQYVLHLAPAFTGGNDGLSVFEGAGIATMADLWRGHIVSTQQLGDDIEIIIEPNLKAPNQKE</sequence>
<evidence type="ECO:0000256" key="1">
    <source>
        <dbReference type="ARBA" id="ARBA00004882"/>
    </source>
</evidence>
<gene>
    <name evidence="10" type="ORF">UFOPK2292_00691</name>
</gene>
<dbReference type="Pfam" id="PF00383">
    <property type="entry name" value="dCMP_cyt_deam_1"/>
    <property type="match status" value="1"/>
</dbReference>
<evidence type="ECO:0000256" key="5">
    <source>
        <dbReference type="ARBA" id="ARBA00022833"/>
    </source>
</evidence>